<evidence type="ECO:0000313" key="2">
    <source>
        <dbReference type="Proteomes" id="UP000184092"/>
    </source>
</evidence>
<gene>
    <name evidence="1" type="ORF">SAMN05216269_101105</name>
</gene>
<evidence type="ECO:0000313" key="1">
    <source>
        <dbReference type="EMBL" id="SHL78422.1"/>
    </source>
</evidence>
<proteinExistence type="predicted"/>
<dbReference type="AlphaFoldDB" id="A0A1M7DG24"/>
<name>A0A1M7DG24_9FLAO</name>
<dbReference type="Proteomes" id="UP000184092">
    <property type="component" value="Unassembled WGS sequence"/>
</dbReference>
<accession>A0A1M7DG24</accession>
<protein>
    <submittedName>
        <fullName evidence="1">Uncharacterized protein</fullName>
    </submittedName>
</protein>
<organism evidence="1 2">
    <name type="scientific">Flavobacterium xinjiangense</name>
    <dbReference type="NCBI Taxonomy" id="178356"/>
    <lineage>
        <taxon>Bacteria</taxon>
        <taxon>Pseudomonadati</taxon>
        <taxon>Bacteroidota</taxon>
        <taxon>Flavobacteriia</taxon>
        <taxon>Flavobacteriales</taxon>
        <taxon>Flavobacteriaceae</taxon>
        <taxon>Flavobacterium</taxon>
    </lineage>
</organism>
<dbReference type="EMBL" id="FRCL01000001">
    <property type="protein sequence ID" value="SHL78422.1"/>
    <property type="molecule type" value="Genomic_DNA"/>
</dbReference>
<dbReference type="STRING" id="178356.SAMN05216269_101105"/>
<keyword evidence="2" id="KW-1185">Reference proteome</keyword>
<sequence length="68" mass="7873">MCLFQLFVASSRPEIFFSNEPAGASFGRSATSRKNKFQNREAFHFYLGQKKLKDLMIKRLKNSILTNL</sequence>
<reference evidence="2" key="1">
    <citation type="submission" date="2016-11" db="EMBL/GenBank/DDBJ databases">
        <authorList>
            <person name="Varghese N."/>
            <person name="Submissions S."/>
        </authorList>
    </citation>
    <scope>NUCLEOTIDE SEQUENCE [LARGE SCALE GENOMIC DNA]</scope>
    <source>
        <strain evidence="2">CGMCC 1.2749</strain>
    </source>
</reference>